<dbReference type="EMBL" id="MFJV01000001">
    <property type="protein sequence ID" value="OGG24656.1"/>
    <property type="molecule type" value="Genomic_DNA"/>
</dbReference>
<feature type="transmembrane region" description="Helical" evidence="1">
    <location>
        <begin position="20"/>
        <end position="42"/>
    </location>
</feature>
<protein>
    <submittedName>
        <fullName evidence="2">Uncharacterized protein</fullName>
    </submittedName>
</protein>
<evidence type="ECO:0000313" key="2">
    <source>
        <dbReference type="EMBL" id="OGG24656.1"/>
    </source>
</evidence>
<dbReference type="STRING" id="1798392.A3A79_02235"/>
<accession>A0A1F6AJ54</accession>
<feature type="transmembrane region" description="Helical" evidence="1">
    <location>
        <begin position="126"/>
        <end position="145"/>
    </location>
</feature>
<evidence type="ECO:0000313" key="3">
    <source>
        <dbReference type="Proteomes" id="UP000178759"/>
    </source>
</evidence>
<keyword evidence="1" id="KW-0472">Membrane</keyword>
<keyword evidence="1" id="KW-1133">Transmembrane helix</keyword>
<feature type="transmembrane region" description="Helical" evidence="1">
    <location>
        <begin position="54"/>
        <end position="76"/>
    </location>
</feature>
<gene>
    <name evidence="2" type="ORF">A3A79_02235</name>
</gene>
<organism evidence="2 3">
    <name type="scientific">Candidatus Gottesmanbacteria bacterium RIFCSPLOWO2_01_FULL_43_11b</name>
    <dbReference type="NCBI Taxonomy" id="1798392"/>
    <lineage>
        <taxon>Bacteria</taxon>
        <taxon>Candidatus Gottesmaniibacteriota</taxon>
    </lineage>
</organism>
<comment type="caution">
    <text evidence="2">The sequence shown here is derived from an EMBL/GenBank/DDBJ whole genome shotgun (WGS) entry which is preliminary data.</text>
</comment>
<evidence type="ECO:0000256" key="1">
    <source>
        <dbReference type="SAM" id="Phobius"/>
    </source>
</evidence>
<reference evidence="2 3" key="1">
    <citation type="journal article" date="2016" name="Nat. Commun.">
        <title>Thousands of microbial genomes shed light on interconnected biogeochemical processes in an aquifer system.</title>
        <authorList>
            <person name="Anantharaman K."/>
            <person name="Brown C.T."/>
            <person name="Hug L.A."/>
            <person name="Sharon I."/>
            <person name="Castelle C.J."/>
            <person name="Probst A.J."/>
            <person name="Thomas B.C."/>
            <person name="Singh A."/>
            <person name="Wilkins M.J."/>
            <person name="Karaoz U."/>
            <person name="Brodie E.L."/>
            <person name="Williams K.H."/>
            <person name="Hubbard S.S."/>
            <person name="Banfield J.F."/>
        </authorList>
    </citation>
    <scope>NUCLEOTIDE SEQUENCE [LARGE SCALE GENOMIC DNA]</scope>
</reference>
<sequence>MRRQKKSVRSPTAQQVGEAVVRNGVIGALALLSLFAITMTLLSGFDAALGQFLALWYLMIPLVLGFGIQVSLYTILKQRAKGLMATSGTSASAGMLACCAHHAADVLPILGLSAVATLIAQYQVPILSFTLLINILGIAVMWNHVRKMV</sequence>
<keyword evidence="1" id="KW-0812">Transmembrane</keyword>
<dbReference type="AlphaFoldDB" id="A0A1F6AJ54"/>
<dbReference type="Proteomes" id="UP000178759">
    <property type="component" value="Unassembled WGS sequence"/>
</dbReference>
<proteinExistence type="predicted"/>
<name>A0A1F6AJ54_9BACT</name>